<feature type="compositionally biased region" description="Polar residues" evidence="1">
    <location>
        <begin position="118"/>
        <end position="142"/>
    </location>
</feature>
<name>A0A9N9GBF4_9GLOM</name>
<organism evidence="2 3">
    <name type="scientific">Diversispora eburnea</name>
    <dbReference type="NCBI Taxonomy" id="1213867"/>
    <lineage>
        <taxon>Eukaryota</taxon>
        <taxon>Fungi</taxon>
        <taxon>Fungi incertae sedis</taxon>
        <taxon>Mucoromycota</taxon>
        <taxon>Glomeromycotina</taxon>
        <taxon>Glomeromycetes</taxon>
        <taxon>Diversisporales</taxon>
        <taxon>Diversisporaceae</taxon>
        <taxon>Diversispora</taxon>
    </lineage>
</organism>
<feature type="region of interest" description="Disordered" evidence="1">
    <location>
        <begin position="84"/>
        <end position="142"/>
    </location>
</feature>
<keyword evidence="3" id="KW-1185">Reference proteome</keyword>
<dbReference type="Proteomes" id="UP000789706">
    <property type="component" value="Unassembled WGS sequence"/>
</dbReference>
<evidence type="ECO:0000256" key="1">
    <source>
        <dbReference type="SAM" id="MobiDB-lite"/>
    </source>
</evidence>
<proteinExistence type="predicted"/>
<dbReference type="OrthoDB" id="2425217at2759"/>
<gene>
    <name evidence="2" type="ORF">DEBURN_LOCUS9248</name>
</gene>
<dbReference type="AlphaFoldDB" id="A0A9N9GBF4"/>
<protein>
    <submittedName>
        <fullName evidence="2">9663_t:CDS:1</fullName>
    </submittedName>
</protein>
<evidence type="ECO:0000313" key="2">
    <source>
        <dbReference type="EMBL" id="CAG8595111.1"/>
    </source>
</evidence>
<reference evidence="2" key="1">
    <citation type="submission" date="2021-06" db="EMBL/GenBank/DDBJ databases">
        <authorList>
            <person name="Kallberg Y."/>
            <person name="Tangrot J."/>
            <person name="Rosling A."/>
        </authorList>
    </citation>
    <scope>NUCLEOTIDE SEQUENCE</scope>
    <source>
        <strain evidence="2">AZ414A</strain>
    </source>
</reference>
<evidence type="ECO:0000313" key="3">
    <source>
        <dbReference type="Proteomes" id="UP000789706"/>
    </source>
</evidence>
<accession>A0A9N9GBF4</accession>
<comment type="caution">
    <text evidence="2">The sequence shown here is derived from an EMBL/GenBank/DDBJ whole genome shotgun (WGS) entry which is preliminary data.</text>
</comment>
<dbReference type="EMBL" id="CAJVPK010001675">
    <property type="protein sequence ID" value="CAG8595111.1"/>
    <property type="molecule type" value="Genomic_DNA"/>
</dbReference>
<sequence length="354" mass="40250">MSDEHMQLLANSFVLFLTASAKSMPSRGSNSIVTPPLVITFITLLRTANYAFIRIEAPTDQRGESKDSSEIDLLEEQISKRIPKLKRRRKEKSISTEDVSHSPVNSNDTPKQIVPQCDSDTPEQIENISDNTSNSNIQESETRCSTSSIYAESISPEDKEIVEFLELQNKERIKRSNLSCDIKTVTNGNDQNSVPSCNTTGNYQNLELLYDTKTVNIGNDAELYSDSSDEIPGLDRNQVTEQTLKRDLIKSTAMAESNEHYPKKVIEDSTQSLTYWFEKAIKSGLKEILCWYHYSFEIENKVKNITADGKIKDKTARSMIYKEMLQYLPNVTCGFEPIELKKSQAIWRKGCWNQ</sequence>